<evidence type="ECO:0000313" key="3">
    <source>
        <dbReference type="Proteomes" id="UP000199045"/>
    </source>
</evidence>
<dbReference type="Proteomes" id="UP000199045">
    <property type="component" value="Unassembled WGS sequence"/>
</dbReference>
<protein>
    <recommendedName>
        <fullName evidence="1">ER-bound oxygenase mpaB/mpaB'/Rubber oxygenase catalytic domain-containing protein</fullName>
    </recommendedName>
</protein>
<dbReference type="GO" id="GO:0016491">
    <property type="term" value="F:oxidoreductase activity"/>
    <property type="evidence" value="ECO:0007669"/>
    <property type="project" value="InterPro"/>
</dbReference>
<accession>A0A1G7Y6B6</accession>
<evidence type="ECO:0000259" key="1">
    <source>
        <dbReference type="Pfam" id="PF09995"/>
    </source>
</evidence>
<reference evidence="2 3" key="1">
    <citation type="submission" date="2016-10" db="EMBL/GenBank/DDBJ databases">
        <authorList>
            <person name="de Groot N.N."/>
        </authorList>
    </citation>
    <scope>NUCLEOTIDE SEQUENCE [LARGE SCALE GENOMIC DNA]</scope>
    <source>
        <strain evidence="2 3">DSM 527</strain>
    </source>
</reference>
<dbReference type="STRING" id="104663.SAMN04488121_107220"/>
<dbReference type="RefSeq" id="WP_089835861.1">
    <property type="nucleotide sequence ID" value="NZ_FNBN01000007.1"/>
</dbReference>
<proteinExistence type="predicted"/>
<evidence type="ECO:0000313" key="2">
    <source>
        <dbReference type="EMBL" id="SDG91964.1"/>
    </source>
</evidence>
<dbReference type="InterPro" id="IPR018713">
    <property type="entry name" value="MPAB/Lcp_cat_dom"/>
</dbReference>
<dbReference type="AlphaFoldDB" id="A0A1G7Y6B6"/>
<gene>
    <name evidence="2" type="ORF">SAMN04488121_107220</name>
</gene>
<dbReference type="Pfam" id="PF09995">
    <property type="entry name" value="MPAB_Lcp_cat"/>
    <property type="match status" value="1"/>
</dbReference>
<name>A0A1G7Y6B6_CHIFI</name>
<organism evidence="2 3">
    <name type="scientific">Chitinophaga filiformis</name>
    <name type="common">Myxococcus filiformis</name>
    <name type="synonym">Flexibacter filiformis</name>
    <dbReference type="NCBI Taxonomy" id="104663"/>
    <lineage>
        <taxon>Bacteria</taxon>
        <taxon>Pseudomonadati</taxon>
        <taxon>Bacteroidota</taxon>
        <taxon>Chitinophagia</taxon>
        <taxon>Chitinophagales</taxon>
        <taxon>Chitinophagaceae</taxon>
        <taxon>Chitinophaga</taxon>
    </lineage>
</organism>
<sequence length="252" mass="29867">MKTFVEDTSIVKKIWSTTDITLFIFAGASAEFALNKQVDWLYFTGRLPGDPIGRLFSTVKYAQYIIFKEEKEAIASIGKINAVHQNVESARGYKISDEGYQSVLYMLIYYSIVSFELFERRLTTEEKDDIVSTFARIGHHMQIHDLPFDYKEWKKKYEYQLAHNLQNSSFTGDLFKQYRKHLGAFRYFLLLDIQRILVSRQVNHLLDLGRPRLVQLLIPVYRLIRKYKWHKELIVMMVPTKFKEQVKAMDQR</sequence>
<dbReference type="OrthoDB" id="5498485at2"/>
<dbReference type="EMBL" id="FNBN01000007">
    <property type="protein sequence ID" value="SDG91964.1"/>
    <property type="molecule type" value="Genomic_DNA"/>
</dbReference>
<feature type="domain" description="ER-bound oxygenase mpaB/mpaB'/Rubber oxygenase catalytic" evidence="1">
    <location>
        <begin position="49"/>
        <end position="183"/>
    </location>
</feature>